<dbReference type="GO" id="GO:0005769">
    <property type="term" value="C:early endosome"/>
    <property type="evidence" value="ECO:0007669"/>
    <property type="project" value="UniProtKB-SubCell"/>
</dbReference>
<feature type="repeat" description="WD" evidence="9">
    <location>
        <begin position="369"/>
        <end position="406"/>
    </location>
</feature>
<dbReference type="CDD" id="cd15718">
    <property type="entry name" value="FYVE_WDFY1_like"/>
    <property type="match status" value="1"/>
</dbReference>
<keyword evidence="6 8" id="KW-0863">Zinc-finger</keyword>
<dbReference type="Proteomes" id="UP001329430">
    <property type="component" value="Chromosome 3"/>
</dbReference>
<evidence type="ECO:0000256" key="9">
    <source>
        <dbReference type="PROSITE-ProRule" id="PRU00221"/>
    </source>
</evidence>
<dbReference type="Pfam" id="PF00400">
    <property type="entry name" value="WD40"/>
    <property type="match status" value="4"/>
</dbReference>
<dbReference type="InterPro" id="IPR019775">
    <property type="entry name" value="WD40_repeat_CS"/>
</dbReference>
<dbReference type="InterPro" id="IPR036322">
    <property type="entry name" value="WD40_repeat_dom_sf"/>
</dbReference>
<keyword evidence="12" id="KW-1185">Reference proteome</keyword>
<dbReference type="EMBL" id="JAVRBK010000003">
    <property type="protein sequence ID" value="KAK5647017.1"/>
    <property type="molecule type" value="Genomic_DNA"/>
</dbReference>
<dbReference type="InterPro" id="IPR000306">
    <property type="entry name" value="Znf_FYVE"/>
</dbReference>
<dbReference type="PROSITE" id="PS50178">
    <property type="entry name" value="ZF_FYVE"/>
    <property type="match status" value="1"/>
</dbReference>
<dbReference type="PRINTS" id="PR00320">
    <property type="entry name" value="GPROTEINBRPT"/>
</dbReference>
<dbReference type="SMART" id="SM00320">
    <property type="entry name" value="WD40"/>
    <property type="match status" value="6"/>
</dbReference>
<feature type="repeat" description="WD" evidence="9">
    <location>
        <begin position="202"/>
        <end position="235"/>
    </location>
</feature>
<dbReference type="SUPFAM" id="SSF50978">
    <property type="entry name" value="WD40 repeat-like"/>
    <property type="match status" value="1"/>
</dbReference>
<dbReference type="PROSITE" id="PS50082">
    <property type="entry name" value="WD_REPEATS_2"/>
    <property type="match status" value="4"/>
</dbReference>
<dbReference type="Gene3D" id="3.30.40.10">
    <property type="entry name" value="Zinc/RING finger domain, C3HC4 (zinc finger)"/>
    <property type="match status" value="1"/>
</dbReference>
<dbReference type="SMART" id="SM00064">
    <property type="entry name" value="FYVE"/>
    <property type="match status" value="1"/>
</dbReference>
<sequence>MAAEIKPATQSNDRFCTTKKPALLAKVEGCNDEVNAAVLIPEEDGIISVSDDKTVRVWLKRDSGQYWPSVCQYMPSGVTSMFYQVQMRQLFIGQENGTVSEFSLASDFNRMMPVREYLAHQARVTDVLYALNCEWILSVSRDKVFSYNCTQTGRTIGTFTAEAWCTSLQFDSQTNYAFVGDYSGQITMLKLTNSGASFVTTLKGHSGSVRTLAWDPDRQMLFSGSFDQTVIVWDIGGQQGTAYELQGHHNKVSALCYLSGSKQLVSAGEDSVLVFWDMSQHRQETPEWVQSNSCQLCNRPFFWNLRAMMDQRQLGLRQHHCRHCGKAVCDRCSLGRLTIPIMGFEFAVRVCEPCHIALKDNERPSMATFHDAKHSVVAMEIDETRKRLITVGQDRLIKVWDISALC</sequence>
<dbReference type="InterPro" id="IPR020472">
    <property type="entry name" value="WD40_PAC1"/>
</dbReference>
<evidence type="ECO:0000256" key="3">
    <source>
        <dbReference type="ARBA" id="ARBA00022723"/>
    </source>
</evidence>
<dbReference type="InterPro" id="IPR017455">
    <property type="entry name" value="Znf_FYVE-rel"/>
</dbReference>
<comment type="subcellular location">
    <subcellularLocation>
        <location evidence="1">Early endosome</location>
    </subcellularLocation>
</comment>
<evidence type="ECO:0000256" key="4">
    <source>
        <dbReference type="ARBA" id="ARBA00022737"/>
    </source>
</evidence>
<dbReference type="PANTHER" id="PTHR46189:SF1">
    <property type="entry name" value="LD41958P"/>
    <property type="match status" value="1"/>
</dbReference>
<evidence type="ECO:0000256" key="8">
    <source>
        <dbReference type="PROSITE-ProRule" id="PRU00091"/>
    </source>
</evidence>
<dbReference type="GO" id="GO:0008270">
    <property type="term" value="F:zinc ion binding"/>
    <property type="evidence" value="ECO:0007669"/>
    <property type="project" value="UniProtKB-KW"/>
</dbReference>
<dbReference type="Pfam" id="PF01363">
    <property type="entry name" value="FYVE"/>
    <property type="match status" value="1"/>
</dbReference>
<feature type="repeat" description="WD" evidence="9">
    <location>
        <begin position="27"/>
        <end position="58"/>
    </location>
</feature>
<evidence type="ECO:0000256" key="1">
    <source>
        <dbReference type="ARBA" id="ARBA00004412"/>
    </source>
</evidence>
<dbReference type="AlphaFoldDB" id="A0AAN7ZLK9"/>
<accession>A0AAN7ZLK9</accession>
<comment type="caution">
    <text evidence="11">The sequence shown here is derived from an EMBL/GenBank/DDBJ whole genome shotgun (WGS) entry which is preliminary data.</text>
</comment>
<dbReference type="FunFam" id="3.30.40.10:FF:000105">
    <property type="entry name" value="WD repeat and FYVE domain-containing protein 2"/>
    <property type="match status" value="1"/>
</dbReference>
<dbReference type="InterPro" id="IPR011011">
    <property type="entry name" value="Znf_FYVE_PHD"/>
</dbReference>
<gene>
    <name evidence="11" type="ORF">RI129_005481</name>
</gene>
<feature type="domain" description="FYVE-type" evidence="10">
    <location>
        <begin position="288"/>
        <end position="359"/>
    </location>
</feature>
<dbReference type="SUPFAM" id="SSF57903">
    <property type="entry name" value="FYVE/PHD zinc finger"/>
    <property type="match status" value="1"/>
</dbReference>
<keyword evidence="2 9" id="KW-0853">WD repeat</keyword>
<keyword evidence="7" id="KW-0862">Zinc</keyword>
<dbReference type="Gene3D" id="2.130.10.10">
    <property type="entry name" value="YVTN repeat-like/Quinoprotein amine dehydrogenase"/>
    <property type="match status" value="2"/>
</dbReference>
<evidence type="ECO:0000259" key="10">
    <source>
        <dbReference type="PROSITE" id="PS50178"/>
    </source>
</evidence>
<reference evidence="11 12" key="1">
    <citation type="journal article" date="2024" name="Insects">
        <title>An Improved Chromosome-Level Genome Assembly of the Firefly Pyrocoelia pectoralis.</title>
        <authorList>
            <person name="Fu X."/>
            <person name="Meyer-Rochow V.B."/>
            <person name="Ballantyne L."/>
            <person name="Zhu X."/>
        </authorList>
    </citation>
    <scope>NUCLEOTIDE SEQUENCE [LARGE SCALE GENOMIC DNA]</scope>
    <source>
        <strain evidence="11">XCY_ONT2</strain>
    </source>
</reference>
<evidence type="ECO:0000256" key="2">
    <source>
        <dbReference type="ARBA" id="ARBA00022574"/>
    </source>
</evidence>
<evidence type="ECO:0000256" key="5">
    <source>
        <dbReference type="ARBA" id="ARBA00022753"/>
    </source>
</evidence>
<evidence type="ECO:0000313" key="12">
    <source>
        <dbReference type="Proteomes" id="UP001329430"/>
    </source>
</evidence>
<dbReference type="InterPro" id="IPR013083">
    <property type="entry name" value="Znf_RING/FYVE/PHD"/>
</dbReference>
<dbReference type="InterPro" id="IPR001680">
    <property type="entry name" value="WD40_rpt"/>
</dbReference>
<proteinExistence type="predicted"/>
<dbReference type="InterPro" id="IPR015943">
    <property type="entry name" value="WD40/YVTN_repeat-like_dom_sf"/>
</dbReference>
<dbReference type="PROSITE" id="PS50294">
    <property type="entry name" value="WD_REPEATS_REGION"/>
    <property type="match status" value="3"/>
</dbReference>
<protein>
    <recommendedName>
        <fullName evidence="10">FYVE-type domain-containing protein</fullName>
    </recommendedName>
</protein>
<keyword evidence="4" id="KW-0677">Repeat</keyword>
<name>A0AAN7ZLK9_9COLE</name>
<keyword evidence="3" id="KW-0479">Metal-binding</keyword>
<organism evidence="11 12">
    <name type="scientific">Pyrocoelia pectoralis</name>
    <dbReference type="NCBI Taxonomy" id="417401"/>
    <lineage>
        <taxon>Eukaryota</taxon>
        <taxon>Metazoa</taxon>
        <taxon>Ecdysozoa</taxon>
        <taxon>Arthropoda</taxon>
        <taxon>Hexapoda</taxon>
        <taxon>Insecta</taxon>
        <taxon>Pterygota</taxon>
        <taxon>Neoptera</taxon>
        <taxon>Endopterygota</taxon>
        <taxon>Coleoptera</taxon>
        <taxon>Polyphaga</taxon>
        <taxon>Elateriformia</taxon>
        <taxon>Elateroidea</taxon>
        <taxon>Lampyridae</taxon>
        <taxon>Lampyrinae</taxon>
        <taxon>Pyrocoelia</taxon>
    </lineage>
</organism>
<evidence type="ECO:0000256" key="7">
    <source>
        <dbReference type="ARBA" id="ARBA00022833"/>
    </source>
</evidence>
<evidence type="ECO:0000256" key="6">
    <source>
        <dbReference type="ARBA" id="ARBA00022771"/>
    </source>
</evidence>
<keyword evidence="5" id="KW-0967">Endosome</keyword>
<feature type="repeat" description="WD" evidence="9">
    <location>
        <begin position="245"/>
        <end position="286"/>
    </location>
</feature>
<dbReference type="PROSITE" id="PS00678">
    <property type="entry name" value="WD_REPEATS_1"/>
    <property type="match status" value="3"/>
</dbReference>
<evidence type="ECO:0000313" key="11">
    <source>
        <dbReference type="EMBL" id="KAK5647017.1"/>
    </source>
</evidence>
<dbReference type="PANTHER" id="PTHR46189">
    <property type="entry name" value="LD41958P"/>
    <property type="match status" value="1"/>
</dbReference>
<dbReference type="InterPro" id="IPR042234">
    <property type="entry name" value="WDFY1/WDFY2"/>
</dbReference>